<dbReference type="GO" id="GO:0006270">
    <property type="term" value="P:DNA replication initiation"/>
    <property type="evidence" value="ECO:0007669"/>
    <property type="project" value="TreeGrafter"/>
</dbReference>
<dbReference type="KEGG" id="psin:CAK95_25695"/>
<dbReference type="InterPro" id="IPR027417">
    <property type="entry name" value="P-loop_NTPase"/>
</dbReference>
<dbReference type="Gene3D" id="3.40.50.300">
    <property type="entry name" value="P-loop containing nucleotide triphosphate hydrolases"/>
    <property type="match status" value="1"/>
</dbReference>
<dbReference type="STRING" id="1235591.CAK95_25695"/>
<reference evidence="1 2" key="1">
    <citation type="submission" date="2017-05" db="EMBL/GenBank/DDBJ databases">
        <title>Full genome sequence of Pseudorhodoplanes sinuspersici.</title>
        <authorList>
            <person name="Dastgheib S.M.M."/>
            <person name="Shavandi M."/>
            <person name="Tirandaz H."/>
        </authorList>
    </citation>
    <scope>NUCLEOTIDE SEQUENCE [LARGE SCALE GENOMIC DNA]</scope>
    <source>
        <strain evidence="1 2">RIPI110</strain>
    </source>
</reference>
<dbReference type="Gene3D" id="1.10.8.60">
    <property type="match status" value="1"/>
</dbReference>
<protein>
    <submittedName>
        <fullName evidence="1">Chromosomal replication initiator DnaA</fullName>
    </submittedName>
</protein>
<name>A0A1W6ZXS8_9HYPH</name>
<dbReference type="Proteomes" id="UP000194137">
    <property type="component" value="Chromosome"/>
</dbReference>
<dbReference type="GO" id="GO:0003688">
    <property type="term" value="F:DNA replication origin binding"/>
    <property type="evidence" value="ECO:0007669"/>
    <property type="project" value="TreeGrafter"/>
</dbReference>
<dbReference type="EMBL" id="CP021112">
    <property type="protein sequence ID" value="ARQ02113.1"/>
    <property type="molecule type" value="Genomic_DNA"/>
</dbReference>
<dbReference type="RefSeq" id="WP_086090519.1">
    <property type="nucleotide sequence ID" value="NZ_CP021112.1"/>
</dbReference>
<proteinExistence type="predicted"/>
<dbReference type="SUPFAM" id="SSF52540">
    <property type="entry name" value="P-loop containing nucleoside triphosphate hydrolases"/>
    <property type="match status" value="1"/>
</dbReference>
<gene>
    <name evidence="1" type="ORF">CAK95_25695</name>
</gene>
<keyword evidence="2" id="KW-1185">Reference proteome</keyword>
<dbReference type="OrthoDB" id="7390113at2"/>
<organism evidence="1 2">
    <name type="scientific">Pseudorhodoplanes sinuspersici</name>
    <dbReference type="NCBI Taxonomy" id="1235591"/>
    <lineage>
        <taxon>Bacteria</taxon>
        <taxon>Pseudomonadati</taxon>
        <taxon>Pseudomonadota</taxon>
        <taxon>Alphaproteobacteria</taxon>
        <taxon>Hyphomicrobiales</taxon>
        <taxon>Pseudorhodoplanes</taxon>
    </lineage>
</organism>
<dbReference type="PANTHER" id="PTHR30050:SF5">
    <property type="entry name" value="DNAA REGULATORY INACTIVATOR HDA"/>
    <property type="match status" value="1"/>
</dbReference>
<evidence type="ECO:0000313" key="2">
    <source>
        <dbReference type="Proteomes" id="UP000194137"/>
    </source>
</evidence>
<sequence length="227" mass="24734">MAGEPRPRQLALALDHAAKLTRDDFLPGPSNENALALLDRWPDWPARMLALVGPEGSGKSHLASIWATESGARFMAARALSTEALPEALATGALVLEDCAPEELDERALFHLLNLVREEGGWLLLTTRSAPTLWTVALPDLISRLRAMPAVSLAMPDEALLRAVMVKLFADRQLAVDEALIAYLLPRIGRSFAAARDAVDTLDREALQRGRPVNRTLAAELYRKASS</sequence>
<evidence type="ECO:0000313" key="1">
    <source>
        <dbReference type="EMBL" id="ARQ02113.1"/>
    </source>
</evidence>
<dbReference type="PANTHER" id="PTHR30050">
    <property type="entry name" value="CHROMOSOMAL REPLICATION INITIATOR PROTEIN DNAA"/>
    <property type="match status" value="1"/>
</dbReference>
<dbReference type="GO" id="GO:0005886">
    <property type="term" value="C:plasma membrane"/>
    <property type="evidence" value="ECO:0007669"/>
    <property type="project" value="TreeGrafter"/>
</dbReference>
<accession>A0A1W6ZXS8</accession>
<dbReference type="AlphaFoldDB" id="A0A1W6ZXS8"/>